<name>A0ABZ2UTA3_9CYAN</name>
<dbReference type="EMBL" id="CP150886">
    <property type="protein sequence ID" value="WZB87615.1"/>
    <property type="molecule type" value="Genomic_DNA"/>
</dbReference>
<evidence type="ECO:0008006" key="3">
    <source>
        <dbReference type="Google" id="ProtNLM"/>
    </source>
</evidence>
<evidence type="ECO:0000313" key="1">
    <source>
        <dbReference type="EMBL" id="WZB87615.1"/>
    </source>
</evidence>
<reference evidence="1 2" key="1">
    <citation type="submission" date="2024-04" db="EMBL/GenBank/DDBJ databases">
        <title>Okeanomitos corallinicola gen. &amp; sp. nov. (Nostocales, Cyanobacteria), a new toxic marine heterocyst-forming cyanobacterium from a coral reef.</title>
        <authorList>
            <person name="Li H."/>
            <person name="Li R."/>
            <person name="Kang J."/>
            <person name="Hii K.S."/>
            <person name="Mohamed H.F."/>
            <person name="Xu X."/>
            <person name="Luo Z."/>
        </authorList>
    </citation>
    <scope>NUCLEOTIDE SEQUENCE [LARGE SCALE GENOMIC DNA]</scope>
    <source>
        <strain evidence="1 2">TIOX110</strain>
    </source>
</reference>
<accession>A0ABZ2UTA3</accession>
<proteinExistence type="predicted"/>
<sequence length="134" mass="15196">MGRCWQKIVTAICKYHCPDFKQPFKIEIEEGGKHSEPCDLIVGKYAIDTKYRIGSGEDATHKKLIRYSKYLSKQGYVPILLILRNDNLPAAITACKSANWQVLTGQESMDFIHQISGIDVKTFLENNAGQYKVI</sequence>
<dbReference type="RefSeq" id="WP_353930527.1">
    <property type="nucleotide sequence ID" value="NZ_CP150886.1"/>
</dbReference>
<organism evidence="1 2">
    <name type="scientific">Okeanomitos corallinicola TIOX110</name>
    <dbReference type="NCBI Taxonomy" id="3133117"/>
    <lineage>
        <taxon>Bacteria</taxon>
        <taxon>Bacillati</taxon>
        <taxon>Cyanobacteriota</taxon>
        <taxon>Cyanophyceae</taxon>
        <taxon>Nostocales</taxon>
        <taxon>Aphanizomenonaceae</taxon>
        <taxon>Okeanomitos</taxon>
    </lineage>
</organism>
<gene>
    <name evidence="1" type="ORF">WJM97_20000</name>
</gene>
<evidence type="ECO:0000313" key="2">
    <source>
        <dbReference type="Proteomes" id="UP001483337"/>
    </source>
</evidence>
<protein>
    <recommendedName>
        <fullName evidence="3">Restriction endonuclease type IV Mrr domain-containing protein</fullName>
    </recommendedName>
</protein>
<keyword evidence="2" id="KW-1185">Reference proteome</keyword>
<dbReference type="Proteomes" id="UP001483337">
    <property type="component" value="Chromosome"/>
</dbReference>